<dbReference type="EMBL" id="CP141614">
    <property type="protein sequence ID" value="WRP13577.1"/>
    <property type="molecule type" value="Genomic_DNA"/>
</dbReference>
<keyword evidence="4" id="KW-0547">Nucleotide-binding</keyword>
<organism evidence="11 12">
    <name type="scientific">Geochorda subterranea</name>
    <dbReference type="NCBI Taxonomy" id="3109564"/>
    <lineage>
        <taxon>Bacteria</taxon>
        <taxon>Bacillati</taxon>
        <taxon>Bacillota</taxon>
        <taxon>Limnochordia</taxon>
        <taxon>Limnochordales</taxon>
        <taxon>Geochordaceae</taxon>
        <taxon>Geochorda</taxon>
    </lineage>
</organism>
<comment type="similarity">
    <text evidence="1">Belongs to the ParA family. MinD subfamily.</text>
</comment>
<dbReference type="RefSeq" id="WP_324667822.1">
    <property type="nucleotide sequence ID" value="NZ_CP141614.1"/>
</dbReference>
<feature type="domain" description="CobQ/CobB/MinD/ParA nucleotide binding" evidence="10">
    <location>
        <begin position="6"/>
        <end position="218"/>
    </location>
</feature>
<dbReference type="PANTHER" id="PTHR43384">
    <property type="entry name" value="SEPTUM SITE-DETERMINING PROTEIN MIND HOMOLOG, CHLOROPLASTIC-RELATED"/>
    <property type="match status" value="1"/>
</dbReference>
<evidence type="ECO:0000256" key="2">
    <source>
        <dbReference type="ARBA" id="ARBA00016887"/>
    </source>
</evidence>
<evidence type="ECO:0000313" key="11">
    <source>
        <dbReference type="EMBL" id="WRP13577.1"/>
    </source>
</evidence>
<dbReference type="Gene3D" id="3.40.50.300">
    <property type="entry name" value="P-loop containing nucleotide triphosphate hydrolases"/>
    <property type="match status" value="1"/>
</dbReference>
<dbReference type="InterPro" id="IPR002586">
    <property type="entry name" value="CobQ/CobB/MinD/ParA_Nub-bd_dom"/>
</dbReference>
<evidence type="ECO:0000256" key="9">
    <source>
        <dbReference type="ARBA" id="ARBA00032845"/>
    </source>
</evidence>
<accession>A0ABZ1BLA8</accession>
<sequence length="268" mass="28902">MAGRVIVITSGKGGVGKTTTTANLGVALAQEGRRVVVVDADIGLRNLDVVLGLENRIVYDLVDVVEGNCKLKAALIRDKRVDNLALLPAAQTRGKDAVTPEQMRDLVAQLQEEFDYVLVDSPAGIDHGFHTAVAGASEALIVTTPEVAAVRDADRVIGLLESKEIYEPRLIINRIRPRMVRRGDMMEVGDVMEILAIPLVGIVPDDEAIIVTTNRGEPAVLDGRSRAGQAFRNIASRLEGHEVPFLELEEGGLMARLRRLMRGSSAAS</sequence>
<reference evidence="12" key="1">
    <citation type="submission" date="2023-12" db="EMBL/GenBank/DDBJ databases">
        <title>Novel isolates from deep terrestrial aquifers shed light on the physiology and ecology of the class Limnochordia.</title>
        <authorList>
            <person name="Karnachuk O.V."/>
            <person name="Lukina A.P."/>
            <person name="Avakyan M.R."/>
            <person name="Kadnikov V."/>
            <person name="Begmatov S."/>
            <person name="Beletsky A.V."/>
            <person name="Mardanov A.V."/>
            <person name="Ravin N.V."/>
        </authorList>
    </citation>
    <scope>NUCLEOTIDE SEQUENCE [LARGE SCALE GENOMIC DNA]</scope>
    <source>
        <strain evidence="12">LN</strain>
    </source>
</reference>
<protein>
    <recommendedName>
        <fullName evidence="2">Septum site-determining protein MinD</fullName>
    </recommendedName>
    <alternativeName>
        <fullName evidence="9">Cell division inhibitor MinD</fullName>
    </alternativeName>
</protein>
<dbReference type="PIRSF" id="PIRSF003092">
    <property type="entry name" value="MinD"/>
    <property type="match status" value="1"/>
</dbReference>
<dbReference type="SUPFAM" id="SSF52540">
    <property type="entry name" value="P-loop containing nucleoside triphosphate hydrolases"/>
    <property type="match status" value="1"/>
</dbReference>
<keyword evidence="6" id="KW-0717">Septation</keyword>
<proteinExistence type="inferred from homology"/>
<evidence type="ECO:0000256" key="4">
    <source>
        <dbReference type="ARBA" id="ARBA00022741"/>
    </source>
</evidence>
<name>A0ABZ1BLA8_9FIRM</name>
<evidence type="ECO:0000256" key="6">
    <source>
        <dbReference type="ARBA" id="ARBA00023210"/>
    </source>
</evidence>
<evidence type="ECO:0000256" key="5">
    <source>
        <dbReference type="ARBA" id="ARBA00022840"/>
    </source>
</evidence>
<evidence type="ECO:0000256" key="8">
    <source>
        <dbReference type="ARBA" id="ARBA00025436"/>
    </source>
</evidence>
<dbReference type="InterPro" id="IPR025501">
    <property type="entry name" value="MinD_FleN"/>
</dbReference>
<dbReference type="InterPro" id="IPR027417">
    <property type="entry name" value="P-loop_NTPase"/>
</dbReference>
<dbReference type="CDD" id="cd02036">
    <property type="entry name" value="MinD"/>
    <property type="match status" value="1"/>
</dbReference>
<evidence type="ECO:0000256" key="1">
    <source>
        <dbReference type="ARBA" id="ARBA00010257"/>
    </source>
</evidence>
<keyword evidence="12" id="KW-1185">Reference proteome</keyword>
<evidence type="ECO:0000313" key="12">
    <source>
        <dbReference type="Proteomes" id="UP001333102"/>
    </source>
</evidence>
<keyword evidence="3" id="KW-0132">Cell division</keyword>
<evidence type="ECO:0000256" key="3">
    <source>
        <dbReference type="ARBA" id="ARBA00022618"/>
    </source>
</evidence>
<dbReference type="PANTHER" id="PTHR43384:SF6">
    <property type="entry name" value="SEPTUM SITE-DETERMINING PROTEIN MIND HOMOLOG, CHLOROPLASTIC"/>
    <property type="match status" value="1"/>
</dbReference>
<dbReference type="NCBIfam" id="TIGR01968">
    <property type="entry name" value="minD_bact"/>
    <property type="match status" value="1"/>
</dbReference>
<dbReference type="Proteomes" id="UP001333102">
    <property type="component" value="Chromosome"/>
</dbReference>
<keyword evidence="5" id="KW-0067">ATP-binding</keyword>
<dbReference type="InterPro" id="IPR010223">
    <property type="entry name" value="MinD"/>
</dbReference>
<evidence type="ECO:0000259" key="10">
    <source>
        <dbReference type="Pfam" id="PF01656"/>
    </source>
</evidence>
<keyword evidence="7" id="KW-0131">Cell cycle</keyword>
<dbReference type="InterPro" id="IPR050625">
    <property type="entry name" value="ParA/MinD_ATPase"/>
</dbReference>
<dbReference type="Pfam" id="PF01656">
    <property type="entry name" value="CbiA"/>
    <property type="match status" value="1"/>
</dbReference>
<evidence type="ECO:0000256" key="7">
    <source>
        <dbReference type="ARBA" id="ARBA00023306"/>
    </source>
</evidence>
<gene>
    <name evidence="11" type="primary">minD</name>
    <name evidence="11" type="ORF">VLY81_08945</name>
</gene>
<comment type="function">
    <text evidence="8">ATPase required for the correct placement of the division site. Cell division inhibitors MinC and MinD act in concert to form an inhibitor capable of blocking formation of the polar Z ring septums. Rapidly oscillates between the poles of the cell to destabilize FtsZ filaments that have formed before they mature into polar Z rings.</text>
</comment>